<dbReference type="AlphaFoldDB" id="A0AAP3WIX7"/>
<evidence type="ECO:0000259" key="3">
    <source>
        <dbReference type="Pfam" id="PF02397"/>
    </source>
</evidence>
<feature type="domain" description="Bacterial sugar transferase" evidence="3">
    <location>
        <begin position="7"/>
        <end position="188"/>
    </location>
</feature>
<feature type="transmembrane region" description="Helical" evidence="2">
    <location>
        <begin position="12"/>
        <end position="33"/>
    </location>
</feature>
<evidence type="ECO:0000256" key="1">
    <source>
        <dbReference type="ARBA" id="ARBA00006464"/>
    </source>
</evidence>
<accession>A0AAP3WIX7</accession>
<evidence type="ECO:0000256" key="2">
    <source>
        <dbReference type="SAM" id="Phobius"/>
    </source>
</evidence>
<dbReference type="PANTHER" id="PTHR30576:SF0">
    <property type="entry name" value="UNDECAPRENYL-PHOSPHATE N-ACETYLGALACTOSAMINYL 1-PHOSPHATE TRANSFERASE-RELATED"/>
    <property type="match status" value="1"/>
</dbReference>
<keyword evidence="2" id="KW-0812">Transmembrane</keyword>
<dbReference type="PANTHER" id="PTHR30576">
    <property type="entry name" value="COLANIC BIOSYNTHESIS UDP-GLUCOSE LIPID CARRIER TRANSFERASE"/>
    <property type="match status" value="1"/>
</dbReference>
<dbReference type="RefSeq" id="WP_195383647.1">
    <property type="nucleotide sequence ID" value="NZ_JADMVS010000070.1"/>
</dbReference>
<comment type="caution">
    <text evidence="4">The sequence shown here is derived from an EMBL/GenBank/DDBJ whole genome shotgun (WGS) entry which is preliminary data.</text>
</comment>
<dbReference type="Proteomes" id="UP001217776">
    <property type="component" value="Unassembled WGS sequence"/>
</dbReference>
<keyword evidence="2" id="KW-0472">Membrane</keyword>
<evidence type="ECO:0000313" key="4">
    <source>
        <dbReference type="EMBL" id="MDC2239120.1"/>
    </source>
</evidence>
<dbReference type="InterPro" id="IPR003362">
    <property type="entry name" value="Bact_transf"/>
</dbReference>
<proteinExistence type="inferred from homology"/>
<name>A0AAP3WIX7_BACT4</name>
<reference evidence="4" key="1">
    <citation type="submission" date="2022-10" db="EMBL/GenBank/DDBJ databases">
        <title>Human gut microbiome strain richness.</title>
        <authorList>
            <person name="Chen-Liaw A."/>
        </authorList>
    </citation>
    <scope>NUCLEOTIDE SEQUENCE</scope>
    <source>
        <strain evidence="4">1001283st1_A3_1001283B150304_161114</strain>
    </source>
</reference>
<sequence>MYKHIFKRLLDIAFSLLVFPLFGLILIPVAIAIKLDDGGPVFYKSARVGRGFQKFNMLKFRSMRVNAPDLRNVDGGTYNSANDPRVTKIGKFLRETSLDETPQILNIIKGDMSIIGPRAGDWESVDTYEDDEKDKTKVVPGLTGYCQAYFRNNASVREKRLKDAWYANNVSFLLDVKIFFKTIETVLKHENLYTN</sequence>
<organism evidence="4 5">
    <name type="scientific">Bacteroides thetaiotaomicron</name>
    <dbReference type="NCBI Taxonomy" id="818"/>
    <lineage>
        <taxon>Bacteria</taxon>
        <taxon>Pseudomonadati</taxon>
        <taxon>Bacteroidota</taxon>
        <taxon>Bacteroidia</taxon>
        <taxon>Bacteroidales</taxon>
        <taxon>Bacteroidaceae</taxon>
        <taxon>Bacteroides</taxon>
    </lineage>
</organism>
<keyword evidence="4" id="KW-0808">Transferase</keyword>
<evidence type="ECO:0000313" key="5">
    <source>
        <dbReference type="Proteomes" id="UP001217776"/>
    </source>
</evidence>
<dbReference type="EMBL" id="JAQNVG010000076">
    <property type="protein sequence ID" value="MDC2239120.1"/>
    <property type="molecule type" value="Genomic_DNA"/>
</dbReference>
<protein>
    <submittedName>
        <fullName evidence="4">Sugar transferase</fullName>
    </submittedName>
</protein>
<comment type="similarity">
    <text evidence="1">Belongs to the bacterial sugar transferase family.</text>
</comment>
<dbReference type="Pfam" id="PF02397">
    <property type="entry name" value="Bac_transf"/>
    <property type="match status" value="1"/>
</dbReference>
<gene>
    <name evidence="4" type="ORF">PO127_25580</name>
</gene>
<keyword evidence="2" id="KW-1133">Transmembrane helix</keyword>
<dbReference type="GO" id="GO:0016780">
    <property type="term" value="F:phosphotransferase activity, for other substituted phosphate groups"/>
    <property type="evidence" value="ECO:0007669"/>
    <property type="project" value="TreeGrafter"/>
</dbReference>